<feature type="chain" id="PRO_5043347276" evidence="2">
    <location>
        <begin position="26"/>
        <end position="644"/>
    </location>
</feature>
<feature type="signal peptide" evidence="2">
    <location>
        <begin position="1"/>
        <end position="25"/>
    </location>
</feature>
<protein>
    <submittedName>
        <fullName evidence="3">Uncharacterized protein</fullName>
    </submittedName>
</protein>
<accession>A0AAU8IJP2</accession>
<evidence type="ECO:0000256" key="2">
    <source>
        <dbReference type="SAM" id="SignalP"/>
    </source>
</evidence>
<evidence type="ECO:0000256" key="1">
    <source>
        <dbReference type="SAM" id="MobiDB-lite"/>
    </source>
</evidence>
<dbReference type="AlphaFoldDB" id="A0AAU8IJP2"/>
<dbReference type="KEGG" id="stac:ABII15_00050"/>
<dbReference type="EMBL" id="CP159534">
    <property type="protein sequence ID" value="XCJ68441.1"/>
    <property type="molecule type" value="Genomic_DNA"/>
</dbReference>
<gene>
    <name evidence="3" type="ORF">ABII15_00050</name>
</gene>
<feature type="region of interest" description="Disordered" evidence="1">
    <location>
        <begin position="25"/>
        <end position="74"/>
    </location>
</feature>
<proteinExistence type="predicted"/>
<organism evidence="3">
    <name type="scientific">Streptomyces tabacisoli</name>
    <dbReference type="NCBI Taxonomy" id="3156398"/>
    <lineage>
        <taxon>Bacteria</taxon>
        <taxon>Bacillati</taxon>
        <taxon>Actinomycetota</taxon>
        <taxon>Actinomycetes</taxon>
        <taxon>Kitasatosporales</taxon>
        <taxon>Streptomycetaceae</taxon>
        <taxon>Streptomyces</taxon>
    </lineage>
</organism>
<dbReference type="RefSeq" id="WP_353940127.1">
    <property type="nucleotide sequence ID" value="NZ_CP159534.1"/>
</dbReference>
<name>A0AAU8IJP2_9ACTN</name>
<reference evidence="3" key="1">
    <citation type="submission" date="2024-06" db="EMBL/GenBank/DDBJ databases">
        <title>Streptomyces sp. strain HUAS MG91 genome sequences.</title>
        <authorList>
            <person name="Mo P."/>
        </authorList>
    </citation>
    <scope>NUCLEOTIDE SEQUENCE</scope>
    <source>
        <strain evidence="3">HUAS MG91</strain>
    </source>
</reference>
<evidence type="ECO:0000313" key="3">
    <source>
        <dbReference type="EMBL" id="XCJ68441.1"/>
    </source>
</evidence>
<sequence length="644" mass="68522">MSTFVRRAAVGAVLALLLGSSPALAASGSDVSADPNAAPSRLAASGPETRAAAANSRPVSGQNPQAGPEFKQASGIWSVTSPETVLRNTVSDADGDKSTETFEVWTTDANGKAKDKVKLVDDQYGVLVSPAVASGKTAEVTVPAGKLKPGVTYTFHTSAFDGHLYETEWSPWAKFRIAAYTTFPAPQASSSIDPVAESPQEIFRSDPGALAIRKSGGKNCSKPDDQGRQVCLKFHPASQKSQKSLFSAKASVPDLVSWCSAKPSGHDYITRNDACLNDVGSAELIFTSGGDKDKPPFGMATFNFQQRLKAYPNKTAGGSDFAEFDQQLFVTPTSIDPQLLGVRLTWNAGTVCDHCTSTQVAWKDYLTGASAGGYWLDSEVDKTQVASTTTKWTGTGKETIDLTWNMTAAVDVDLDLSAKANFGTSGNELKVRCDDLSTGSQTPGCVLPYYTPTYTVDTNLYPAAGAYYWFMQHRMTGAPGTGDAPLHYLGPDTTKTNSKGDKWTRADSRAVVCPKTWTRHPLDAALGEPTCDEFSMASTHESGGYPDAGNKYQVADGNECAQLYAAPSGSSFGIFADTRTDKSGPSTAEKCGRATIPGTQNEQAFTDLPAPSWRMLDGDAFYLSNPGFEHCTSTSSTCAWKKIS</sequence>
<keyword evidence="2" id="KW-0732">Signal</keyword>